<sequence>MSGKLKNKVAIVTGGSSGIGLSIAKRFAREGANVAITGRNQASIDKALQKIGPNGLGVRGDVSNLDDLNRVYQTVDERFGKVDTLVVNAGVYVLAPLADFTEEQFDTVSDINFKGAFFSVQKALPVLKDGASVILVSSTVNGKGIPNHAAYSATKAAVRSLARSFSAELLDRKIRVNTLTPGPIDTPVFHSVTSNADEAKAMMEAMGNFTPVKRIGTSDEIAAGAVYLASDESSFMLGAELLLDGGLRDL</sequence>
<keyword evidence="4" id="KW-1185">Reference proteome</keyword>
<dbReference type="InterPro" id="IPR057326">
    <property type="entry name" value="KR_dom"/>
</dbReference>
<dbReference type="EMBL" id="CP045997">
    <property type="protein sequence ID" value="QHV99765.1"/>
    <property type="molecule type" value="Genomic_DNA"/>
</dbReference>
<dbReference type="PRINTS" id="PR00081">
    <property type="entry name" value="GDHRDH"/>
</dbReference>
<dbReference type="CDD" id="cd05233">
    <property type="entry name" value="SDR_c"/>
    <property type="match status" value="1"/>
</dbReference>
<dbReference type="FunFam" id="3.40.50.720:FF:000084">
    <property type="entry name" value="Short-chain dehydrogenase reductase"/>
    <property type="match status" value="1"/>
</dbReference>
<comment type="similarity">
    <text evidence="1">Belongs to the short-chain dehydrogenases/reductases (SDR) family.</text>
</comment>
<dbReference type="PANTHER" id="PTHR43943:SF2">
    <property type="entry name" value="DEHYDROGENASE_REDUCTASE 4"/>
    <property type="match status" value="1"/>
</dbReference>
<evidence type="ECO:0000313" key="3">
    <source>
        <dbReference type="EMBL" id="QHV99765.1"/>
    </source>
</evidence>
<evidence type="ECO:0000313" key="4">
    <source>
        <dbReference type="Proteomes" id="UP000464577"/>
    </source>
</evidence>
<dbReference type="EC" id="1.1.1.47" evidence="3"/>
<dbReference type="InterPro" id="IPR036291">
    <property type="entry name" value="NAD(P)-bd_dom_sf"/>
</dbReference>
<keyword evidence="3" id="KW-0560">Oxidoreductase</keyword>
<dbReference type="RefSeq" id="WP_162390157.1">
    <property type="nucleotide sequence ID" value="NZ_CP045997.1"/>
</dbReference>
<dbReference type="InterPro" id="IPR002347">
    <property type="entry name" value="SDR_fam"/>
</dbReference>
<dbReference type="Pfam" id="PF13561">
    <property type="entry name" value="adh_short_C2"/>
    <property type="match status" value="1"/>
</dbReference>
<evidence type="ECO:0000256" key="1">
    <source>
        <dbReference type="ARBA" id="ARBA00006484"/>
    </source>
</evidence>
<feature type="domain" description="Ketoreductase" evidence="2">
    <location>
        <begin position="8"/>
        <end position="187"/>
    </location>
</feature>
<dbReference type="Gene3D" id="3.40.50.720">
    <property type="entry name" value="NAD(P)-binding Rossmann-like Domain"/>
    <property type="match status" value="1"/>
</dbReference>
<dbReference type="KEGG" id="senf:GJR95_34240"/>
<gene>
    <name evidence="3" type="ORF">GJR95_34240</name>
</gene>
<dbReference type="GO" id="GO:0047936">
    <property type="term" value="F:glucose 1-dehydrogenase [NAD(P)+] activity"/>
    <property type="evidence" value="ECO:0007669"/>
    <property type="project" value="UniProtKB-EC"/>
</dbReference>
<evidence type="ECO:0000259" key="2">
    <source>
        <dbReference type="SMART" id="SM00822"/>
    </source>
</evidence>
<dbReference type="InterPro" id="IPR020904">
    <property type="entry name" value="Sc_DH/Rdtase_CS"/>
</dbReference>
<organism evidence="3 4">
    <name type="scientific">Spirosoma endbachense</name>
    <dbReference type="NCBI Taxonomy" id="2666025"/>
    <lineage>
        <taxon>Bacteria</taxon>
        <taxon>Pseudomonadati</taxon>
        <taxon>Bacteroidota</taxon>
        <taxon>Cytophagia</taxon>
        <taxon>Cytophagales</taxon>
        <taxon>Cytophagaceae</taxon>
        <taxon>Spirosoma</taxon>
    </lineage>
</organism>
<proteinExistence type="inferred from homology"/>
<dbReference type="PROSITE" id="PS00061">
    <property type="entry name" value="ADH_SHORT"/>
    <property type="match status" value="1"/>
</dbReference>
<dbReference type="SMART" id="SM00822">
    <property type="entry name" value="PKS_KR"/>
    <property type="match status" value="1"/>
</dbReference>
<dbReference type="Proteomes" id="UP000464577">
    <property type="component" value="Chromosome"/>
</dbReference>
<dbReference type="PRINTS" id="PR00080">
    <property type="entry name" value="SDRFAMILY"/>
</dbReference>
<dbReference type="PANTHER" id="PTHR43943">
    <property type="entry name" value="DEHYDROGENASE/REDUCTASE (SDR FAMILY) MEMBER 4"/>
    <property type="match status" value="1"/>
</dbReference>
<dbReference type="NCBIfam" id="NF005559">
    <property type="entry name" value="PRK07231.1"/>
    <property type="match status" value="1"/>
</dbReference>
<accession>A0A6P1W422</accession>
<reference evidence="3 4" key="1">
    <citation type="submission" date="2019-11" db="EMBL/GenBank/DDBJ databases">
        <title>Spirosoma endbachense sp. nov., isolated from a natural salt meadow.</title>
        <authorList>
            <person name="Rojas J."/>
            <person name="Ambika Manirajan B."/>
            <person name="Ratering S."/>
            <person name="Suarez C."/>
            <person name="Geissler-Plaum R."/>
            <person name="Schnell S."/>
        </authorList>
    </citation>
    <scope>NUCLEOTIDE SEQUENCE [LARGE SCALE GENOMIC DNA]</scope>
    <source>
        <strain evidence="3 4">I-24</strain>
    </source>
</reference>
<dbReference type="SUPFAM" id="SSF51735">
    <property type="entry name" value="NAD(P)-binding Rossmann-fold domains"/>
    <property type="match status" value="1"/>
</dbReference>
<name>A0A6P1W422_9BACT</name>
<dbReference type="AlphaFoldDB" id="A0A6P1W422"/>
<protein>
    <submittedName>
        <fullName evidence="3">Glucose 1-dehydrogenase</fullName>
        <ecNumber evidence="3">1.1.1.47</ecNumber>
    </submittedName>
</protein>